<keyword evidence="3" id="KW-1185">Reference proteome</keyword>
<keyword evidence="1" id="KW-1133">Transmembrane helix</keyword>
<name>A0ABS5TIG3_9ACTN</name>
<reference evidence="2 3" key="1">
    <citation type="submission" date="2021-05" db="EMBL/GenBank/DDBJ databases">
        <title>Kineosporia and Streptomyces sp. nov. two new marine actinobacteria isolated from Coral.</title>
        <authorList>
            <person name="Buangrab K."/>
            <person name="Sutthacheep M."/>
            <person name="Yeemin T."/>
            <person name="Harunari E."/>
            <person name="Igarashi Y."/>
            <person name="Kanchanasin P."/>
            <person name="Tanasupawat S."/>
            <person name="Phongsopitanun W."/>
        </authorList>
    </citation>
    <scope>NUCLEOTIDE SEQUENCE [LARGE SCALE GENOMIC DNA]</scope>
    <source>
        <strain evidence="2 3">J2-2</strain>
    </source>
</reference>
<keyword evidence="1" id="KW-0472">Membrane</keyword>
<feature type="transmembrane region" description="Helical" evidence="1">
    <location>
        <begin position="7"/>
        <end position="27"/>
    </location>
</feature>
<dbReference type="Proteomes" id="UP001197247">
    <property type="component" value="Unassembled WGS sequence"/>
</dbReference>
<protein>
    <submittedName>
        <fullName evidence="2">Uncharacterized protein</fullName>
    </submittedName>
</protein>
<gene>
    <name evidence="2" type="ORF">KIH74_18215</name>
</gene>
<proteinExistence type="predicted"/>
<evidence type="ECO:0000313" key="3">
    <source>
        <dbReference type="Proteomes" id="UP001197247"/>
    </source>
</evidence>
<dbReference type="RefSeq" id="WP_214157171.1">
    <property type="nucleotide sequence ID" value="NZ_JAHBAY010000007.1"/>
</dbReference>
<evidence type="ECO:0000256" key="1">
    <source>
        <dbReference type="SAM" id="Phobius"/>
    </source>
</evidence>
<sequence length="97" mass="10823">MSGVDDVVLNLLAALIGAGFVAGWRWLRVQFRYRSARRFWRPLLQHPTHVVIAEFLSDDARDFEMAGLTGLGELHSMVELLDGLARADLPTSSRVST</sequence>
<dbReference type="EMBL" id="JAHBAY010000007">
    <property type="protein sequence ID" value="MBT0770880.1"/>
    <property type="molecule type" value="Genomic_DNA"/>
</dbReference>
<comment type="caution">
    <text evidence="2">The sequence shown here is derived from an EMBL/GenBank/DDBJ whole genome shotgun (WGS) entry which is preliminary data.</text>
</comment>
<accession>A0ABS5TIG3</accession>
<organism evidence="2 3">
    <name type="scientific">Kineosporia corallincola</name>
    <dbReference type="NCBI Taxonomy" id="2835133"/>
    <lineage>
        <taxon>Bacteria</taxon>
        <taxon>Bacillati</taxon>
        <taxon>Actinomycetota</taxon>
        <taxon>Actinomycetes</taxon>
        <taxon>Kineosporiales</taxon>
        <taxon>Kineosporiaceae</taxon>
        <taxon>Kineosporia</taxon>
    </lineage>
</organism>
<keyword evidence="1" id="KW-0812">Transmembrane</keyword>
<evidence type="ECO:0000313" key="2">
    <source>
        <dbReference type="EMBL" id="MBT0770880.1"/>
    </source>
</evidence>